<organism evidence="2 3">
    <name type="scientific">Dyella kyungheensis</name>
    <dbReference type="NCBI Taxonomy" id="1242174"/>
    <lineage>
        <taxon>Bacteria</taxon>
        <taxon>Pseudomonadati</taxon>
        <taxon>Pseudomonadota</taxon>
        <taxon>Gammaproteobacteria</taxon>
        <taxon>Lysobacterales</taxon>
        <taxon>Rhodanobacteraceae</taxon>
        <taxon>Dyella</taxon>
    </lineage>
</organism>
<name>A0ABS2JZP3_9GAMM</name>
<keyword evidence="3" id="KW-1185">Reference proteome</keyword>
<gene>
    <name evidence="2" type="ORF">ISP20_20455</name>
</gene>
<dbReference type="InterPro" id="IPR036390">
    <property type="entry name" value="WH_DNA-bd_sf"/>
</dbReference>
<dbReference type="InterPro" id="IPR039422">
    <property type="entry name" value="MarR/SlyA-like"/>
</dbReference>
<evidence type="ECO:0000313" key="3">
    <source>
        <dbReference type="Proteomes" id="UP001430065"/>
    </source>
</evidence>
<sequence>MVWETRGEWRRKVSVATGLPFSRVRVLKRLLDAPLTLKQLADMTDSDAPATTVAVNALEDRGLVERHPHPDNRRAKLVSITPAGRKLVDLAHRSVRDEAPTAVRELSKTDLAHLRRIIERINRE</sequence>
<dbReference type="Proteomes" id="UP001430065">
    <property type="component" value="Unassembled WGS sequence"/>
</dbReference>
<dbReference type="PANTHER" id="PTHR33164:SF99">
    <property type="entry name" value="MARR FAMILY REGULATORY PROTEIN"/>
    <property type="match status" value="1"/>
</dbReference>
<comment type="caution">
    <text evidence="2">The sequence shown here is derived from an EMBL/GenBank/DDBJ whole genome shotgun (WGS) entry which is preliminary data.</text>
</comment>
<reference evidence="2 3" key="1">
    <citation type="submission" date="2020-10" db="EMBL/GenBank/DDBJ databases">
        <title>Phylogeny of dyella-like bacteria.</title>
        <authorList>
            <person name="Fu J."/>
        </authorList>
    </citation>
    <scope>NUCLEOTIDE SEQUENCE [LARGE SCALE GENOMIC DNA]</scope>
    <source>
        <strain evidence="2 3">THG-B117</strain>
    </source>
</reference>
<dbReference type="SUPFAM" id="SSF46785">
    <property type="entry name" value="Winged helix' DNA-binding domain"/>
    <property type="match status" value="1"/>
</dbReference>
<dbReference type="Pfam" id="PF12802">
    <property type="entry name" value="MarR_2"/>
    <property type="match status" value="1"/>
</dbReference>
<dbReference type="PANTHER" id="PTHR33164">
    <property type="entry name" value="TRANSCRIPTIONAL REGULATOR, MARR FAMILY"/>
    <property type="match status" value="1"/>
</dbReference>
<dbReference type="Gene3D" id="1.10.10.10">
    <property type="entry name" value="Winged helix-like DNA-binding domain superfamily/Winged helix DNA-binding domain"/>
    <property type="match status" value="1"/>
</dbReference>
<proteinExistence type="predicted"/>
<evidence type="ECO:0000313" key="2">
    <source>
        <dbReference type="EMBL" id="MBM7123548.1"/>
    </source>
</evidence>
<dbReference type="PRINTS" id="PR00598">
    <property type="entry name" value="HTHMARR"/>
</dbReference>
<accession>A0ABS2JZP3</accession>
<dbReference type="InterPro" id="IPR000835">
    <property type="entry name" value="HTH_MarR-typ"/>
</dbReference>
<dbReference type="PROSITE" id="PS50995">
    <property type="entry name" value="HTH_MARR_2"/>
    <property type="match status" value="1"/>
</dbReference>
<dbReference type="EMBL" id="JADIKC010000013">
    <property type="protein sequence ID" value="MBM7123548.1"/>
    <property type="molecule type" value="Genomic_DNA"/>
</dbReference>
<protein>
    <submittedName>
        <fullName evidence="2">MarR family transcriptional regulator</fullName>
    </submittedName>
</protein>
<dbReference type="SMART" id="SM00347">
    <property type="entry name" value="HTH_MARR"/>
    <property type="match status" value="1"/>
</dbReference>
<dbReference type="InterPro" id="IPR036388">
    <property type="entry name" value="WH-like_DNA-bd_sf"/>
</dbReference>
<evidence type="ECO:0000259" key="1">
    <source>
        <dbReference type="PROSITE" id="PS50995"/>
    </source>
</evidence>
<feature type="domain" description="HTH marR-type" evidence="1">
    <location>
        <begin position="1"/>
        <end position="123"/>
    </location>
</feature>